<proteinExistence type="inferred from homology"/>
<dbReference type="PRINTS" id="PR00081">
    <property type="entry name" value="GDHRDH"/>
</dbReference>
<keyword evidence="3" id="KW-1185">Reference proteome</keyword>
<comment type="similarity">
    <text evidence="1">Belongs to the short-chain dehydrogenases/reductases (SDR) family.</text>
</comment>
<dbReference type="PANTHER" id="PTHR43976">
    <property type="entry name" value="SHORT CHAIN DEHYDROGENASE"/>
    <property type="match status" value="1"/>
</dbReference>
<dbReference type="AlphaFoldDB" id="A0AAN7YXA7"/>
<dbReference type="InterPro" id="IPR002347">
    <property type="entry name" value="SDR_fam"/>
</dbReference>
<name>A0AAN7YXA7_9MYCE</name>
<organism evidence="2 3">
    <name type="scientific">Dictyostelium firmibasis</name>
    <dbReference type="NCBI Taxonomy" id="79012"/>
    <lineage>
        <taxon>Eukaryota</taxon>
        <taxon>Amoebozoa</taxon>
        <taxon>Evosea</taxon>
        <taxon>Eumycetozoa</taxon>
        <taxon>Dictyostelia</taxon>
        <taxon>Dictyosteliales</taxon>
        <taxon>Dictyosteliaceae</taxon>
        <taxon>Dictyostelium</taxon>
    </lineage>
</organism>
<evidence type="ECO:0000256" key="1">
    <source>
        <dbReference type="RuleBase" id="RU000363"/>
    </source>
</evidence>
<dbReference type="CDD" id="cd05374">
    <property type="entry name" value="17beta-HSD-like_SDR_c"/>
    <property type="match status" value="1"/>
</dbReference>
<dbReference type="Proteomes" id="UP001344447">
    <property type="component" value="Unassembled WGS sequence"/>
</dbReference>
<gene>
    <name evidence="2" type="ORF">RB653_009322</name>
</gene>
<dbReference type="PRINTS" id="PR00080">
    <property type="entry name" value="SDRFAMILY"/>
</dbReference>
<comment type="caution">
    <text evidence="2">The sequence shown here is derived from an EMBL/GenBank/DDBJ whole genome shotgun (WGS) entry which is preliminary data.</text>
</comment>
<dbReference type="InterPro" id="IPR051911">
    <property type="entry name" value="SDR_oxidoreductase"/>
</dbReference>
<dbReference type="PANTHER" id="PTHR43976:SF22">
    <property type="entry name" value="SHORT-CHAIN DEHYDROGENASE_REDUCTASE FAMILY PROTEIN"/>
    <property type="match status" value="1"/>
</dbReference>
<dbReference type="SUPFAM" id="SSF51735">
    <property type="entry name" value="NAD(P)-binding Rossmann-fold domains"/>
    <property type="match status" value="1"/>
</dbReference>
<sequence length="304" mass="34047">MEEFSKDFVWYITGCSQGFGFILTVLLIKRGFKVTATSRNKDNFEKKIFNNDESKGEITGLSKEKHGEQLLICQVDLVNESSVKLSLNDTILKFGRLDVVVNNSGYIRLGAVEELSDKEYRDLFDANFFGMLNVLRNSLPLLREYTKTNGYGGCRVYNISSIAGILNLSAGSSPYSSTKFAMEAISESLHMEMKPHNVHVTCVKPGFFKTNIRDSATSSDKPLDCYSNVRAAVNDKPNWTFNGDPKKAMNILIDLSLDKNTSESLPPLHLFLGPETIDFFNKKVASIQSDLNHFINLTTSTNFD</sequence>
<dbReference type="Pfam" id="PF00106">
    <property type="entry name" value="adh_short"/>
    <property type="match status" value="1"/>
</dbReference>
<accession>A0AAN7YXA7</accession>
<reference evidence="2 3" key="1">
    <citation type="submission" date="2023-11" db="EMBL/GenBank/DDBJ databases">
        <title>Dfirmibasis_genome.</title>
        <authorList>
            <person name="Edelbroek B."/>
            <person name="Kjellin J."/>
            <person name="Jerlstrom-Hultqvist J."/>
            <person name="Soderbom F."/>
        </authorList>
    </citation>
    <scope>NUCLEOTIDE SEQUENCE [LARGE SCALE GENOMIC DNA]</scope>
    <source>
        <strain evidence="2 3">TNS-C-14</strain>
    </source>
</reference>
<evidence type="ECO:0000313" key="2">
    <source>
        <dbReference type="EMBL" id="KAK5579637.1"/>
    </source>
</evidence>
<dbReference type="InterPro" id="IPR020904">
    <property type="entry name" value="Sc_DH/Rdtase_CS"/>
</dbReference>
<evidence type="ECO:0000313" key="3">
    <source>
        <dbReference type="Proteomes" id="UP001344447"/>
    </source>
</evidence>
<dbReference type="EMBL" id="JAVFKY010000003">
    <property type="protein sequence ID" value="KAK5579637.1"/>
    <property type="molecule type" value="Genomic_DNA"/>
</dbReference>
<dbReference type="InterPro" id="IPR036291">
    <property type="entry name" value="NAD(P)-bd_dom_sf"/>
</dbReference>
<dbReference type="PROSITE" id="PS00061">
    <property type="entry name" value="ADH_SHORT"/>
    <property type="match status" value="1"/>
</dbReference>
<dbReference type="Gene3D" id="3.40.50.720">
    <property type="entry name" value="NAD(P)-binding Rossmann-like Domain"/>
    <property type="match status" value="1"/>
</dbReference>
<protein>
    <submittedName>
        <fullName evidence="2">Uncharacterized protein</fullName>
    </submittedName>
</protein>